<organism evidence="2 4">
    <name type="scientific">Gibberella zeae (strain ATCC MYA-4620 / CBS 123657 / FGSC 9075 / NRRL 31084 / PH-1)</name>
    <name type="common">Wheat head blight fungus</name>
    <name type="synonym">Fusarium graminearum</name>
    <dbReference type="NCBI Taxonomy" id="229533"/>
    <lineage>
        <taxon>Eukaryota</taxon>
        <taxon>Fungi</taxon>
        <taxon>Dikarya</taxon>
        <taxon>Ascomycota</taxon>
        <taxon>Pezizomycotina</taxon>
        <taxon>Sordariomycetes</taxon>
        <taxon>Hypocreomycetidae</taxon>
        <taxon>Hypocreales</taxon>
        <taxon>Nectriaceae</taxon>
        <taxon>Fusarium</taxon>
    </lineage>
</organism>
<evidence type="ECO:0000313" key="2">
    <source>
        <dbReference type="EMBL" id="CEF74549.1"/>
    </source>
</evidence>
<sequence length="81" mass="8966">MTTKTAAEADKPTMLQRYLFNDGQSRAQGRLASAIPAPTVADKTAEMRKHLESLGHGPKAANEEQQSNKMIRELERLERGS</sequence>
<reference evidence="3" key="4">
    <citation type="submission" date="2017-01" db="UniProtKB">
        <authorList>
            <consortium name="EnsemblFungi"/>
        </authorList>
    </citation>
    <scope>IDENTIFICATION</scope>
    <source>
        <strain evidence="3">PH-1 / ATCC MYA-4620 / FGSC 9075 / NRRL 31084</strain>
    </source>
</reference>
<dbReference type="Proteomes" id="UP000070720">
    <property type="component" value="Chromosome 1"/>
</dbReference>
<reference evidence="3 4" key="1">
    <citation type="journal article" date="2007" name="Science">
        <title>The Fusarium graminearum genome reveals a link between localized polymorphism and pathogen specialization.</title>
        <authorList>
            <person name="Cuomo C.A."/>
            <person name="Gueldener U."/>
            <person name="Xu J.-R."/>
            <person name="Trail F."/>
            <person name="Turgeon B.G."/>
            <person name="Di Pietro A."/>
            <person name="Walton J.D."/>
            <person name="Ma L.-J."/>
            <person name="Baker S.E."/>
            <person name="Rep M."/>
            <person name="Adam G."/>
            <person name="Antoniw J."/>
            <person name="Baldwin T."/>
            <person name="Calvo S.E."/>
            <person name="Chang Y.-L."/>
            <person name="DeCaprio D."/>
            <person name="Gale L.R."/>
            <person name="Gnerre S."/>
            <person name="Goswami R.S."/>
            <person name="Hammond-Kosack K."/>
            <person name="Harris L.J."/>
            <person name="Hilburn K."/>
            <person name="Kennell J.C."/>
            <person name="Kroken S."/>
            <person name="Magnuson J.K."/>
            <person name="Mannhaupt G."/>
            <person name="Mauceli E.W."/>
            <person name="Mewes H.-W."/>
            <person name="Mitterbauer R."/>
            <person name="Muehlbauer G."/>
            <person name="Muensterkoetter M."/>
            <person name="Nelson D."/>
            <person name="O'Donnell K."/>
            <person name="Ouellet T."/>
            <person name="Qi W."/>
            <person name="Quesneville H."/>
            <person name="Roncero M.I.G."/>
            <person name="Seong K.-Y."/>
            <person name="Tetko I.V."/>
            <person name="Urban M."/>
            <person name="Waalwijk C."/>
            <person name="Ward T.J."/>
            <person name="Yao J."/>
            <person name="Birren B.W."/>
            <person name="Kistler H.C."/>
        </authorList>
    </citation>
    <scope>NUCLEOTIDE SEQUENCE [LARGE SCALE GENOMIC DNA]</scope>
    <source>
        <strain evidence="4">ATCC MYA-4620 / CBS 123657 / FGSC 9075 / NRRL 31084 / PH-1</strain>
        <strain evidence="3">PH-1 / ATCC MYA-4620 / FGSC 9075 / NRRL 31084</strain>
    </source>
</reference>
<name>A0A098D6G0_GIBZE</name>
<proteinExistence type="predicted"/>
<dbReference type="VEuPathDB" id="FungiDB:FGRAMPH1_01G05489"/>
<keyword evidence="4" id="KW-1185">Reference proteome</keyword>
<dbReference type="EMBL" id="HG970332">
    <property type="protein sequence ID" value="CEF74549.1"/>
    <property type="molecule type" value="Genomic_DNA"/>
</dbReference>
<feature type="region of interest" description="Disordered" evidence="1">
    <location>
        <begin position="50"/>
        <end position="81"/>
    </location>
</feature>
<evidence type="ECO:0000313" key="3">
    <source>
        <dbReference type="EnsemblFungi" id="CEF74549"/>
    </source>
</evidence>
<reference evidence="2 4" key="3">
    <citation type="journal article" date="2015" name="BMC Genomics">
        <title>The completed genome sequence of the pathogenic ascomycete fungus Fusarium graminearum.</title>
        <authorList>
            <person name="King R."/>
            <person name="Urban M."/>
            <person name="Hammond-Kosack M.C."/>
            <person name="Hassani-Pak K."/>
            <person name="Hammond-Kosack K.E."/>
        </authorList>
    </citation>
    <scope>NUCLEOTIDE SEQUENCE [LARGE SCALE GENOMIC DNA]</scope>
    <source>
        <strain evidence="4">ATCC MYA-4620 / CBS 123657 / FGSC 9075 / NRRL 31084 / PH-1</strain>
        <strain evidence="2">PH-1</strain>
    </source>
</reference>
<gene>
    <name evidence="2" type="ORF">FGRAMPH1_01T05489</name>
</gene>
<dbReference type="EnsemblFungi" id="CEF74549">
    <property type="protein sequence ID" value="CEF74549"/>
    <property type="gene ID" value="FGRRES_15008"/>
</dbReference>
<dbReference type="AlphaFoldDB" id="A0A098D6G0"/>
<evidence type="ECO:0000256" key="1">
    <source>
        <dbReference type="SAM" id="MobiDB-lite"/>
    </source>
</evidence>
<accession>A0A098D6G0</accession>
<protein>
    <submittedName>
        <fullName evidence="2">Chromosome 1, complete genome</fullName>
    </submittedName>
</protein>
<dbReference type="InParanoid" id="A0A098D6G0"/>
<feature type="compositionally biased region" description="Basic and acidic residues" evidence="1">
    <location>
        <begin position="70"/>
        <end position="81"/>
    </location>
</feature>
<evidence type="ECO:0000313" key="4">
    <source>
        <dbReference type="Proteomes" id="UP000070720"/>
    </source>
</evidence>
<accession>A0A0E0RTH4</accession>
<reference evidence="3 4" key="2">
    <citation type="journal article" date="2010" name="Nature">
        <title>Comparative genomics reveals mobile pathogenicity chromosomes in Fusarium.</title>
        <authorList>
            <person name="Ma L.J."/>
            <person name="van der Does H.C."/>
            <person name="Borkovich K.A."/>
            <person name="Coleman J.J."/>
            <person name="Daboussi M.J."/>
            <person name="Di Pietro A."/>
            <person name="Dufresne M."/>
            <person name="Freitag M."/>
            <person name="Grabherr M."/>
            <person name="Henrissat B."/>
            <person name="Houterman P.M."/>
            <person name="Kang S."/>
            <person name="Shim W.B."/>
            <person name="Woloshuk C."/>
            <person name="Xie X."/>
            <person name="Xu J.R."/>
            <person name="Antoniw J."/>
            <person name="Baker S.E."/>
            <person name="Bluhm B.H."/>
            <person name="Breakspear A."/>
            <person name="Brown D.W."/>
            <person name="Butchko R.A."/>
            <person name="Chapman S."/>
            <person name="Coulson R."/>
            <person name="Coutinho P.M."/>
            <person name="Danchin E.G."/>
            <person name="Diener A."/>
            <person name="Gale L.R."/>
            <person name="Gardiner D.M."/>
            <person name="Goff S."/>
            <person name="Hammond-Kosack K.E."/>
            <person name="Hilburn K."/>
            <person name="Hua-Van A."/>
            <person name="Jonkers W."/>
            <person name="Kazan K."/>
            <person name="Kodira C.D."/>
            <person name="Koehrsen M."/>
            <person name="Kumar L."/>
            <person name="Lee Y.H."/>
            <person name="Li L."/>
            <person name="Manners J.M."/>
            <person name="Miranda-Saavedra D."/>
            <person name="Mukherjee M."/>
            <person name="Park G."/>
            <person name="Park J."/>
            <person name="Park S.Y."/>
            <person name="Proctor R.H."/>
            <person name="Regev A."/>
            <person name="Ruiz-Roldan M.C."/>
            <person name="Sain D."/>
            <person name="Sakthikumar S."/>
            <person name="Sykes S."/>
            <person name="Schwartz D.C."/>
            <person name="Turgeon B.G."/>
            <person name="Wapinski I."/>
            <person name="Yoder O."/>
            <person name="Young S."/>
            <person name="Zeng Q."/>
            <person name="Zhou S."/>
            <person name="Galagan J."/>
            <person name="Cuomo C.A."/>
            <person name="Kistler H.C."/>
            <person name="Rep M."/>
        </authorList>
    </citation>
    <scope>GENOME REANNOTATION</scope>
    <source>
        <strain evidence="4">ATCC MYA-4620 / CBS 123657 / FGSC 9075 / NRRL 31084 / PH-1</strain>
        <strain evidence="3">PH-1 / ATCC MYA-4620 / FGSC 9075 / NRRL 31084</strain>
    </source>
</reference>